<reference evidence="4" key="1">
    <citation type="submission" date="2013-03" db="EMBL/GenBank/DDBJ databases">
        <authorList>
            <person name="Aslett M."/>
        </authorList>
    </citation>
    <scope>NUCLEOTIDE SEQUENCE [LARGE SCALE GENOMIC DNA]</scope>
    <source>
        <strain evidence="4">ISE/inbred ISE</strain>
    </source>
</reference>
<sequence>MKAAPLHYATAIEDISAELALAVLHTLIKGGAIPNCRDIDDRTPILWAASNGNLEAMHSLKQAGGDLEAVDRDRLGVLHCAASHGYHETIDFFMEAASHPAVDQRDRAGHSALFYAVTYGHYEAAKHLLDYGANPNHQVQRGK</sequence>
<comment type="caution">
    <text evidence="4">The sequence shown here is derived from an EMBL/GenBank/DDBJ whole genome shotgun (WGS) entry which is preliminary data.</text>
</comment>
<dbReference type="InterPro" id="IPR050745">
    <property type="entry name" value="Multifunctional_regulatory"/>
</dbReference>
<reference evidence="4" key="2">
    <citation type="submission" date="2013-05" db="EMBL/GenBank/DDBJ databases">
        <title>The genome and transcriptome of Haemonchus contortus: a key model parasite for drug and vaccine discovery.</title>
        <authorList>
            <person name="Laing R."/>
            <person name="Kikuchi T."/>
            <person name="Martinelli A."/>
            <person name="Tsai I.J."/>
            <person name="Beech R.N."/>
            <person name="Redman E."/>
            <person name="Holroyd N."/>
            <person name="Bartley D.J."/>
            <person name="Beasley H."/>
            <person name="Britton C."/>
            <person name="Curran D."/>
            <person name="Devaney E."/>
            <person name="Gilabert A."/>
            <person name="Jackson F."/>
            <person name="Hunt M."/>
            <person name="Johnston S."/>
            <person name="Kryukov I."/>
            <person name="Li K."/>
            <person name="Morrison A.A."/>
            <person name="Reid A.J."/>
            <person name="Sargison N."/>
            <person name="Saunders G."/>
            <person name="Wasmuth J.D."/>
            <person name="Wolstenholme A."/>
            <person name="Berriman M."/>
            <person name="Gilleard J.S."/>
            <person name="Cotton J.A."/>
        </authorList>
    </citation>
    <scope>NUCLEOTIDE SEQUENCE [LARGE SCALE GENOMIC DNA]</scope>
    <source>
        <strain evidence="4">ISE/inbred ISE</strain>
    </source>
</reference>
<dbReference type="InterPro" id="IPR036770">
    <property type="entry name" value="Ankyrin_rpt-contain_sf"/>
</dbReference>
<dbReference type="PROSITE" id="PS50297">
    <property type="entry name" value="ANK_REP_REGION"/>
    <property type="match status" value="1"/>
</dbReference>
<evidence type="ECO:0000256" key="1">
    <source>
        <dbReference type="ARBA" id="ARBA00022737"/>
    </source>
</evidence>
<dbReference type="PANTHER" id="PTHR24189:SF50">
    <property type="entry name" value="ANKYRIN REPEAT AND SOCS BOX PROTEIN 2"/>
    <property type="match status" value="1"/>
</dbReference>
<dbReference type="InterPro" id="IPR002110">
    <property type="entry name" value="Ankyrin_rpt"/>
</dbReference>
<dbReference type="AlphaFoldDB" id="W6NB38"/>
<dbReference type="SUPFAM" id="SSF48403">
    <property type="entry name" value="Ankyrin repeat"/>
    <property type="match status" value="1"/>
</dbReference>
<dbReference type="PROSITE" id="PS50088">
    <property type="entry name" value="ANK_REPEAT"/>
    <property type="match status" value="2"/>
</dbReference>
<evidence type="ECO:0000256" key="2">
    <source>
        <dbReference type="ARBA" id="ARBA00023043"/>
    </source>
</evidence>
<dbReference type="EMBL" id="CAVP010058376">
    <property type="protein sequence ID" value="CDL94548.1"/>
    <property type="molecule type" value="Genomic_DNA"/>
</dbReference>
<keyword evidence="1" id="KW-0677">Repeat</keyword>
<protein>
    <submittedName>
        <fullName evidence="4">Ankyrin domain containing protein</fullName>
    </submittedName>
</protein>
<keyword evidence="2 3" id="KW-0040">ANK repeat</keyword>
<dbReference type="Pfam" id="PF12796">
    <property type="entry name" value="Ank_2"/>
    <property type="match status" value="1"/>
</dbReference>
<dbReference type="SMART" id="SM00248">
    <property type="entry name" value="ANK"/>
    <property type="match status" value="4"/>
</dbReference>
<feature type="repeat" description="ANK" evidence="3">
    <location>
        <begin position="108"/>
        <end position="140"/>
    </location>
</feature>
<dbReference type="Gene3D" id="1.25.40.20">
    <property type="entry name" value="Ankyrin repeat-containing domain"/>
    <property type="match status" value="1"/>
</dbReference>
<name>W6NB38_HAECO</name>
<dbReference type="PANTHER" id="PTHR24189">
    <property type="entry name" value="MYOTROPHIN"/>
    <property type="match status" value="1"/>
</dbReference>
<evidence type="ECO:0000313" key="4">
    <source>
        <dbReference type="EMBL" id="CDL94548.1"/>
    </source>
</evidence>
<organism evidence="4">
    <name type="scientific">Haemonchus contortus</name>
    <name type="common">Barber pole worm</name>
    <dbReference type="NCBI Taxonomy" id="6289"/>
    <lineage>
        <taxon>Eukaryota</taxon>
        <taxon>Metazoa</taxon>
        <taxon>Ecdysozoa</taxon>
        <taxon>Nematoda</taxon>
        <taxon>Chromadorea</taxon>
        <taxon>Rhabditida</taxon>
        <taxon>Rhabditina</taxon>
        <taxon>Rhabditomorpha</taxon>
        <taxon>Strongyloidea</taxon>
        <taxon>Trichostrongylidae</taxon>
        <taxon>Haemonchus</taxon>
    </lineage>
</organism>
<gene>
    <name evidence="4" type="ORF">HCOI_00391300</name>
</gene>
<feature type="repeat" description="ANK" evidence="3">
    <location>
        <begin position="40"/>
        <end position="72"/>
    </location>
</feature>
<accession>W6NB38</accession>
<evidence type="ECO:0000256" key="3">
    <source>
        <dbReference type="PROSITE-ProRule" id="PRU00023"/>
    </source>
</evidence>
<proteinExistence type="predicted"/>